<proteinExistence type="predicted"/>
<keyword evidence="2" id="KW-1185">Reference proteome</keyword>
<dbReference type="Proteomes" id="UP001306119">
    <property type="component" value="Unassembled WGS sequence"/>
</dbReference>
<organism evidence="1 2">
    <name type="scientific">Photobacterium toruni</name>
    <dbReference type="NCBI Taxonomy" id="1935446"/>
    <lineage>
        <taxon>Bacteria</taxon>
        <taxon>Pseudomonadati</taxon>
        <taxon>Pseudomonadota</taxon>
        <taxon>Gammaproteobacteria</taxon>
        <taxon>Vibrionales</taxon>
        <taxon>Vibrionaceae</taxon>
        <taxon>Photobacterium</taxon>
    </lineage>
</organism>
<dbReference type="RefSeq" id="WP_327775248.1">
    <property type="nucleotide sequence ID" value="NZ_JAYXUG010000013.1"/>
</dbReference>
<comment type="caution">
    <text evidence="1">The sequence shown here is derived from an EMBL/GenBank/DDBJ whole genome shotgun (WGS) entry which is preliminary data.</text>
</comment>
<name>A0ABU6L8T1_9GAMM</name>
<accession>A0ABU6L8T1</accession>
<sequence>MKMKAQYLVFKDDVEAKKELKGFSVFWSKHDVGYKYNDDGVYDEETHKLITEPTRNGGYRVNVLVPDDCTKFDTWAVEEPETPDCVFAGY</sequence>
<reference evidence="1 2" key="1">
    <citation type="submission" date="2024-01" db="EMBL/GenBank/DDBJ databases">
        <title>Active colonisers of the gastrointestinal tract of Atlantic salmon farmed in a warm water region.</title>
        <authorList>
            <person name="Bowman J.P."/>
        </authorList>
    </citation>
    <scope>NUCLEOTIDE SEQUENCE [LARGE SCALE GENOMIC DNA]</scope>
    <source>
        <strain evidence="1 2">S3MW1</strain>
    </source>
</reference>
<dbReference type="EMBL" id="JAYXUG010000013">
    <property type="protein sequence ID" value="MEC6832947.1"/>
    <property type="molecule type" value="Genomic_DNA"/>
</dbReference>
<evidence type="ECO:0000313" key="1">
    <source>
        <dbReference type="EMBL" id="MEC6832947.1"/>
    </source>
</evidence>
<gene>
    <name evidence="1" type="ORF">VXS06_14365</name>
</gene>
<evidence type="ECO:0000313" key="2">
    <source>
        <dbReference type="Proteomes" id="UP001306119"/>
    </source>
</evidence>
<protein>
    <submittedName>
        <fullName evidence="1">Uncharacterized protein</fullName>
    </submittedName>
</protein>